<organism evidence="4 5">
    <name type="scientific">Rhizocola hellebori</name>
    <dbReference type="NCBI Taxonomy" id="1392758"/>
    <lineage>
        <taxon>Bacteria</taxon>
        <taxon>Bacillati</taxon>
        <taxon>Actinomycetota</taxon>
        <taxon>Actinomycetes</taxon>
        <taxon>Micromonosporales</taxon>
        <taxon>Micromonosporaceae</taxon>
        <taxon>Rhizocola</taxon>
    </lineage>
</organism>
<gene>
    <name evidence="4" type="ORF">Rhe02_60570</name>
</gene>
<proteinExistence type="inferred from homology"/>
<dbReference type="RefSeq" id="WP_203911763.1">
    <property type="nucleotide sequence ID" value="NZ_BONY01000043.1"/>
</dbReference>
<feature type="transmembrane region" description="Helical" evidence="3">
    <location>
        <begin position="7"/>
        <end position="24"/>
    </location>
</feature>
<evidence type="ECO:0000313" key="4">
    <source>
        <dbReference type="EMBL" id="GIH07990.1"/>
    </source>
</evidence>
<feature type="transmembrane region" description="Helical" evidence="3">
    <location>
        <begin position="30"/>
        <end position="50"/>
    </location>
</feature>
<keyword evidence="3" id="KW-0472">Membrane</keyword>
<feature type="transmembrane region" description="Helical" evidence="3">
    <location>
        <begin position="122"/>
        <end position="141"/>
    </location>
</feature>
<comment type="caution">
    <text evidence="4">The sequence shown here is derived from an EMBL/GenBank/DDBJ whole genome shotgun (WGS) entry which is preliminary data.</text>
</comment>
<dbReference type="Gene3D" id="1.20.120.1760">
    <property type="match status" value="1"/>
</dbReference>
<dbReference type="InterPro" id="IPR000462">
    <property type="entry name" value="CDP-OH_P_trans"/>
</dbReference>
<dbReference type="GO" id="GO:0016020">
    <property type="term" value="C:membrane"/>
    <property type="evidence" value="ECO:0007669"/>
    <property type="project" value="InterPro"/>
</dbReference>
<keyword evidence="3" id="KW-1133">Transmembrane helix</keyword>
<feature type="transmembrane region" description="Helical" evidence="3">
    <location>
        <begin position="177"/>
        <end position="194"/>
    </location>
</feature>
<dbReference type="GO" id="GO:0008654">
    <property type="term" value="P:phospholipid biosynthetic process"/>
    <property type="evidence" value="ECO:0007669"/>
    <property type="project" value="InterPro"/>
</dbReference>
<protein>
    <submittedName>
        <fullName evidence="4">Membrane protein</fullName>
    </submittedName>
</protein>
<keyword evidence="1 2" id="KW-0808">Transferase</keyword>
<evidence type="ECO:0000256" key="2">
    <source>
        <dbReference type="RuleBase" id="RU003750"/>
    </source>
</evidence>
<keyword evidence="3" id="KW-0812">Transmembrane</keyword>
<evidence type="ECO:0000313" key="5">
    <source>
        <dbReference type="Proteomes" id="UP000612899"/>
    </source>
</evidence>
<dbReference type="AlphaFoldDB" id="A0A8J3VIV9"/>
<name>A0A8J3VIV9_9ACTN</name>
<evidence type="ECO:0000256" key="1">
    <source>
        <dbReference type="ARBA" id="ARBA00022679"/>
    </source>
</evidence>
<dbReference type="GO" id="GO:0016780">
    <property type="term" value="F:phosphotransferase activity, for other substituted phosphate groups"/>
    <property type="evidence" value="ECO:0007669"/>
    <property type="project" value="InterPro"/>
</dbReference>
<reference evidence="4" key="1">
    <citation type="submission" date="2021-01" db="EMBL/GenBank/DDBJ databases">
        <title>Whole genome shotgun sequence of Rhizocola hellebori NBRC 109834.</title>
        <authorList>
            <person name="Komaki H."/>
            <person name="Tamura T."/>
        </authorList>
    </citation>
    <scope>NUCLEOTIDE SEQUENCE</scope>
    <source>
        <strain evidence="4">NBRC 109834</strain>
    </source>
</reference>
<keyword evidence="5" id="KW-1185">Reference proteome</keyword>
<feature type="transmembrane region" description="Helical" evidence="3">
    <location>
        <begin position="200"/>
        <end position="218"/>
    </location>
</feature>
<sequence>MPSVRLGPIIGLIFSAAFLGALWLTIGLRAAGWIIGGCYAVAIAILVTRAMHRTETARFGPADWVTITRAALVGGVTALTADSLTGAVPATVFVSITTAALVLDAVDGLVARRTLTASSFGARFDMEVDAFLIAVLSVYVAPMVGGWVLTIGAMRYAYVAASWVLPWMHRTPPPRYWCKVVAAIQGIVLVVVAAEVVWPWLSIAALLIALALLVESFGRDFLWLWRRRGEPLPQAGVDVAGAAQRPEALEQPLQRERV</sequence>
<dbReference type="InterPro" id="IPR048254">
    <property type="entry name" value="CDP_ALCOHOL_P_TRANSF_CS"/>
</dbReference>
<dbReference type="InterPro" id="IPR043130">
    <property type="entry name" value="CDP-OH_PTrfase_TM_dom"/>
</dbReference>
<accession>A0A8J3VIV9</accession>
<dbReference type="EMBL" id="BONY01000043">
    <property type="protein sequence ID" value="GIH07990.1"/>
    <property type="molecule type" value="Genomic_DNA"/>
</dbReference>
<dbReference type="PROSITE" id="PS00379">
    <property type="entry name" value="CDP_ALCOHOL_P_TRANSF"/>
    <property type="match status" value="1"/>
</dbReference>
<evidence type="ECO:0000256" key="3">
    <source>
        <dbReference type="SAM" id="Phobius"/>
    </source>
</evidence>
<comment type="similarity">
    <text evidence="2">Belongs to the CDP-alcohol phosphatidyltransferase class-I family.</text>
</comment>
<dbReference type="Pfam" id="PF01066">
    <property type="entry name" value="CDP-OH_P_transf"/>
    <property type="match status" value="1"/>
</dbReference>
<dbReference type="Proteomes" id="UP000612899">
    <property type="component" value="Unassembled WGS sequence"/>
</dbReference>